<dbReference type="STRING" id="877455.Metbo_2493"/>
<keyword evidence="6" id="KW-0813">Transport</keyword>
<keyword evidence="2" id="KW-1003">Cell membrane</keyword>
<evidence type="ECO:0000256" key="7">
    <source>
        <dbReference type="SAM" id="Phobius"/>
    </source>
</evidence>
<evidence type="ECO:0000313" key="9">
    <source>
        <dbReference type="EMBL" id="ADZ10706.1"/>
    </source>
</evidence>
<proteinExistence type="inferred from homology"/>
<reference evidence="10" key="1">
    <citation type="submission" date="2011-02" db="EMBL/GenBank/DDBJ databases">
        <title>Complete sequence of Methanobacterium sp. AL-21.</title>
        <authorList>
            <consortium name="US DOE Joint Genome Institute"/>
            <person name="Lucas S."/>
            <person name="Copeland A."/>
            <person name="Lapidus A."/>
            <person name="Cheng J.-F."/>
            <person name="Goodwin L."/>
            <person name="Pitluck S."/>
            <person name="Chertkov O."/>
            <person name="Detter J.C."/>
            <person name="Han C."/>
            <person name="Tapia R."/>
            <person name="Land M."/>
            <person name="Hauser L."/>
            <person name="Kyrpides N."/>
            <person name="Ivanova N."/>
            <person name="Mikhailova N."/>
            <person name="Pagani I."/>
            <person name="Cadillo-Quiroz H."/>
            <person name="Imachi H."/>
            <person name="Zinder S."/>
            <person name="Liu W."/>
            <person name="Woyke T."/>
        </authorList>
    </citation>
    <scope>NUCLEOTIDE SEQUENCE [LARGE SCALE GENOMIC DNA]</scope>
    <source>
        <strain evidence="10">AL-21</strain>
    </source>
</reference>
<gene>
    <name evidence="9" type="ordered locus">Metbo_2493</name>
</gene>
<organism evidence="9 10">
    <name type="scientific">Methanobacterium lacus (strain AL-21)</name>
    <dbReference type="NCBI Taxonomy" id="877455"/>
    <lineage>
        <taxon>Archaea</taxon>
        <taxon>Methanobacteriati</taxon>
        <taxon>Methanobacteriota</taxon>
        <taxon>Methanomada group</taxon>
        <taxon>Methanobacteria</taxon>
        <taxon>Methanobacteriales</taxon>
        <taxon>Methanobacteriaceae</taxon>
        <taxon>Methanobacterium</taxon>
    </lineage>
</organism>
<feature type="transmembrane region" description="Helical" evidence="7">
    <location>
        <begin position="159"/>
        <end position="184"/>
    </location>
</feature>
<evidence type="ECO:0000256" key="5">
    <source>
        <dbReference type="ARBA" id="ARBA00023136"/>
    </source>
</evidence>
<feature type="transmembrane region" description="Helical" evidence="7">
    <location>
        <begin position="20"/>
        <end position="43"/>
    </location>
</feature>
<dbReference type="AlphaFoldDB" id="F0T772"/>
<feature type="transmembrane region" description="Helical" evidence="7">
    <location>
        <begin position="128"/>
        <end position="153"/>
    </location>
</feature>
<accession>F0T772</accession>
<evidence type="ECO:0000259" key="8">
    <source>
        <dbReference type="Pfam" id="PF01618"/>
    </source>
</evidence>
<dbReference type="PANTHER" id="PTHR30625">
    <property type="entry name" value="PROTEIN TOLQ"/>
    <property type="match status" value="1"/>
</dbReference>
<keyword evidence="3 7" id="KW-0812">Transmembrane</keyword>
<dbReference type="EMBL" id="CP002551">
    <property type="protein sequence ID" value="ADZ10706.1"/>
    <property type="molecule type" value="Genomic_DNA"/>
</dbReference>
<sequence>MIIFGSEILTNLLHLIAESLLIPVVIILIGFFTFAILSLGSCVTEKFSRVKFGVDKTEKLIRAISKSANPEEMKEHVRSSHLDVNMKNILIKIINNQDIDVVSRKALANKLIEELELQYSNITQKTDILVRLGPTMGLMGTLIPLGPGLAALGNGDINALAQALTISFDTTITGLAAGAIGFIISRYRKKWYMDDLSILEAIVTSTLEALERCQRKEDF</sequence>
<dbReference type="KEGG" id="mel:Metbo_2493"/>
<dbReference type="GO" id="GO:0005886">
    <property type="term" value="C:plasma membrane"/>
    <property type="evidence" value="ECO:0007669"/>
    <property type="project" value="UniProtKB-SubCell"/>
</dbReference>
<evidence type="ECO:0000256" key="4">
    <source>
        <dbReference type="ARBA" id="ARBA00022989"/>
    </source>
</evidence>
<dbReference type="InterPro" id="IPR002898">
    <property type="entry name" value="MotA_ExbB_proton_chnl"/>
</dbReference>
<dbReference type="RefSeq" id="WP_013646057.1">
    <property type="nucleotide sequence ID" value="NC_015216.1"/>
</dbReference>
<evidence type="ECO:0000256" key="6">
    <source>
        <dbReference type="RuleBase" id="RU004057"/>
    </source>
</evidence>
<protein>
    <submittedName>
        <fullName evidence="9">MotA/TolQ/ExbB proton channel family protein</fullName>
    </submittedName>
</protein>
<dbReference type="eggNOG" id="arCOG03209">
    <property type="taxonomic scope" value="Archaea"/>
</dbReference>
<evidence type="ECO:0000313" key="10">
    <source>
        <dbReference type="Proteomes" id="UP000007490"/>
    </source>
</evidence>
<comment type="similarity">
    <text evidence="6">Belongs to the exbB/tolQ family.</text>
</comment>
<dbReference type="InterPro" id="IPR050790">
    <property type="entry name" value="ExbB/TolQ_transport"/>
</dbReference>
<reference evidence="9 10" key="2">
    <citation type="journal article" date="2014" name="Int. J. Syst. Evol. Microbiol.">
        <title>Methanobacterium paludis sp. nov. and a novel strain of Methanobacterium lacus isolated from northern peatlands.</title>
        <authorList>
            <person name="Cadillo-Quiroz H."/>
            <person name="Brauer S.L."/>
            <person name="Goodson N."/>
            <person name="Yavitt J.B."/>
            <person name="Zinder S.H."/>
        </authorList>
    </citation>
    <scope>NUCLEOTIDE SEQUENCE [LARGE SCALE GENOMIC DNA]</scope>
    <source>
        <strain evidence="9 10">AL-21</strain>
    </source>
</reference>
<dbReference type="OrthoDB" id="60560at2157"/>
<keyword evidence="6" id="KW-0653">Protein transport</keyword>
<dbReference type="GeneID" id="10278967"/>
<evidence type="ECO:0000256" key="1">
    <source>
        <dbReference type="ARBA" id="ARBA00004651"/>
    </source>
</evidence>
<dbReference type="Proteomes" id="UP000007490">
    <property type="component" value="Chromosome"/>
</dbReference>
<dbReference type="GO" id="GO:0017038">
    <property type="term" value="P:protein import"/>
    <property type="evidence" value="ECO:0007669"/>
    <property type="project" value="TreeGrafter"/>
</dbReference>
<feature type="domain" description="MotA/TolQ/ExbB proton channel" evidence="8">
    <location>
        <begin position="101"/>
        <end position="189"/>
    </location>
</feature>
<keyword evidence="4 7" id="KW-1133">Transmembrane helix</keyword>
<evidence type="ECO:0000256" key="2">
    <source>
        <dbReference type="ARBA" id="ARBA00022475"/>
    </source>
</evidence>
<name>F0T772_METLA</name>
<comment type="subcellular location">
    <subcellularLocation>
        <location evidence="1">Cell membrane</location>
        <topology evidence="1">Multi-pass membrane protein</topology>
    </subcellularLocation>
    <subcellularLocation>
        <location evidence="6">Membrane</location>
        <topology evidence="6">Multi-pass membrane protein</topology>
    </subcellularLocation>
</comment>
<evidence type="ECO:0000256" key="3">
    <source>
        <dbReference type="ARBA" id="ARBA00022692"/>
    </source>
</evidence>
<keyword evidence="5 7" id="KW-0472">Membrane</keyword>
<keyword evidence="10" id="KW-1185">Reference proteome</keyword>
<dbReference type="PANTHER" id="PTHR30625:SF3">
    <property type="entry name" value="TOL-PAL SYSTEM PROTEIN TOLQ"/>
    <property type="match status" value="1"/>
</dbReference>
<dbReference type="HOGENOM" id="CLU_088835_0_0_2"/>
<dbReference type="Pfam" id="PF01618">
    <property type="entry name" value="MotA_ExbB"/>
    <property type="match status" value="1"/>
</dbReference>